<proteinExistence type="inferred from homology"/>
<dbReference type="PANTHER" id="PTHR37528">
    <property type="entry name" value="UPF0149 PROTEIN YGFB"/>
    <property type="match status" value="1"/>
</dbReference>
<dbReference type="GO" id="GO:0005829">
    <property type="term" value="C:cytosol"/>
    <property type="evidence" value="ECO:0007669"/>
    <property type="project" value="TreeGrafter"/>
</dbReference>
<protein>
    <recommendedName>
        <fullName evidence="4">YecA family protein</fullName>
    </recommendedName>
</protein>
<dbReference type="Pfam" id="PF03695">
    <property type="entry name" value="UPF0149"/>
    <property type="match status" value="1"/>
</dbReference>
<dbReference type="InterPro" id="IPR011978">
    <property type="entry name" value="YgfB-like"/>
</dbReference>
<evidence type="ECO:0000256" key="1">
    <source>
        <dbReference type="ARBA" id="ARBA00038308"/>
    </source>
</evidence>
<organism evidence="2 3">
    <name type="scientific">Oceanospirillum linum</name>
    <dbReference type="NCBI Taxonomy" id="966"/>
    <lineage>
        <taxon>Bacteria</taxon>
        <taxon>Pseudomonadati</taxon>
        <taxon>Pseudomonadota</taxon>
        <taxon>Gammaproteobacteria</taxon>
        <taxon>Oceanospirillales</taxon>
        <taxon>Oceanospirillaceae</taxon>
        <taxon>Oceanospirillum</taxon>
    </lineage>
</organism>
<comment type="similarity">
    <text evidence="1">Belongs to the UPF0149 family.</text>
</comment>
<keyword evidence="3" id="KW-1185">Reference proteome</keyword>
<gene>
    <name evidence="2" type="ORF">BTA35_0209445</name>
</gene>
<sequence length="225" mass="25517">MNRFSIIGAWFTDFLLKYLPEKGTPMTDVQQQTEIQQPVFARISDLFLRHGCLHAPAELHGDLCGQLCAGQIPDLDTWLRQAMQFMDVTELDGDESKVELAELLEQTEAGIKDQDLGFKLLIADEDFSLNERMQTLLEWCEGFLSALGDNQTFKEGKLSADLKEALQDLEQIAEMNEPLDDDEQNEQDLFAVSEYVRMTAMMLYTECNPSAPQLDEAAQEAKKLQ</sequence>
<dbReference type="SUPFAM" id="SSF101327">
    <property type="entry name" value="YgfB-like"/>
    <property type="match status" value="1"/>
</dbReference>
<dbReference type="EMBL" id="MTSD02000003">
    <property type="protein sequence ID" value="OOV87208.1"/>
    <property type="molecule type" value="Genomic_DNA"/>
</dbReference>
<evidence type="ECO:0008006" key="4">
    <source>
        <dbReference type="Google" id="ProtNLM"/>
    </source>
</evidence>
<dbReference type="AlphaFoldDB" id="A0A1T1HBG6"/>
<dbReference type="STRING" id="966.BTA35_0209445"/>
<name>A0A1T1HBG6_OCELI</name>
<dbReference type="PANTHER" id="PTHR37528:SF1">
    <property type="entry name" value="UPF0149 PROTEIN YGFB"/>
    <property type="match status" value="1"/>
</dbReference>
<reference evidence="2" key="1">
    <citation type="submission" date="2017-02" db="EMBL/GenBank/DDBJ databases">
        <title>Draft Genome Sequence of the Salt Water Bacterium Oceanospirillum linum ATCC 11336.</title>
        <authorList>
            <person name="Trachtenberg A.M."/>
            <person name="Carney J.G."/>
            <person name="Linnane J.D."/>
            <person name="Rheaume B.A."/>
            <person name="Pitts N.L."/>
            <person name="Mykles D.L."/>
            <person name="Maclea K.S."/>
        </authorList>
    </citation>
    <scope>NUCLEOTIDE SEQUENCE [LARGE SCALE GENOMIC DNA]</scope>
    <source>
        <strain evidence="2">ATCC 11336</strain>
    </source>
</reference>
<dbReference type="InterPro" id="IPR036255">
    <property type="entry name" value="YgfB-like_sf"/>
</dbReference>
<comment type="caution">
    <text evidence="2">The sequence shown here is derived from an EMBL/GenBank/DDBJ whole genome shotgun (WGS) entry which is preliminary data.</text>
</comment>
<evidence type="ECO:0000313" key="3">
    <source>
        <dbReference type="Proteomes" id="UP000190064"/>
    </source>
</evidence>
<evidence type="ECO:0000313" key="2">
    <source>
        <dbReference type="EMBL" id="OOV87208.1"/>
    </source>
</evidence>
<accession>A0A1T1HBG6</accession>
<dbReference type="Proteomes" id="UP000190064">
    <property type="component" value="Unassembled WGS sequence"/>
</dbReference>
<dbReference type="Gene3D" id="1.20.120.740">
    <property type="entry name" value="YgfB uncharacterised protein family UPF0149, PF03695"/>
    <property type="match status" value="1"/>
</dbReference>